<evidence type="ECO:0000259" key="9">
    <source>
        <dbReference type="Pfam" id="PF13515"/>
    </source>
</evidence>
<dbReference type="AlphaFoldDB" id="A0A938YCZ7"/>
<feature type="transmembrane region" description="Helical" evidence="8">
    <location>
        <begin position="38"/>
        <end position="56"/>
    </location>
</feature>
<keyword evidence="2" id="KW-1003">Cell membrane</keyword>
<keyword evidence="3 8" id="KW-0812">Transmembrane</keyword>
<organism evidence="10 11">
    <name type="scientific">Nakamurella flavida</name>
    <dbReference type="NCBI Taxonomy" id="363630"/>
    <lineage>
        <taxon>Bacteria</taxon>
        <taxon>Bacillati</taxon>
        <taxon>Actinomycetota</taxon>
        <taxon>Actinomycetes</taxon>
        <taxon>Nakamurellales</taxon>
        <taxon>Nakamurellaceae</taxon>
        <taxon>Nakamurella</taxon>
    </lineage>
</organism>
<evidence type="ECO:0000256" key="5">
    <source>
        <dbReference type="ARBA" id="ARBA00023136"/>
    </source>
</evidence>
<name>A0A938YCZ7_9ACTN</name>
<dbReference type="GO" id="GO:0005886">
    <property type="term" value="C:plasma membrane"/>
    <property type="evidence" value="ECO:0007669"/>
    <property type="project" value="UniProtKB-SubCell"/>
</dbReference>
<dbReference type="EMBL" id="JAERWL010000003">
    <property type="protein sequence ID" value="MBM9475385.1"/>
    <property type="molecule type" value="Genomic_DNA"/>
</dbReference>
<evidence type="ECO:0000313" key="11">
    <source>
        <dbReference type="Proteomes" id="UP000663801"/>
    </source>
</evidence>
<comment type="subcellular location">
    <subcellularLocation>
        <location evidence="1">Cell membrane</location>
        <topology evidence="1">Multi-pass membrane protein</topology>
    </subcellularLocation>
</comment>
<feature type="transmembrane region" description="Helical" evidence="8">
    <location>
        <begin position="126"/>
        <end position="147"/>
    </location>
</feature>
<dbReference type="Proteomes" id="UP000663801">
    <property type="component" value="Unassembled WGS sequence"/>
</dbReference>
<feature type="transmembrane region" description="Helical" evidence="8">
    <location>
        <begin position="62"/>
        <end position="80"/>
    </location>
</feature>
<gene>
    <name evidence="10" type="ORF">JL107_02900</name>
</gene>
<proteinExistence type="inferred from homology"/>
<sequence>MPPTRVLERLREMAPLTAWRRRGPADLLGLDRATIVQAVKVALSAGLAWALAQLILHSTSPIWAPITASLIALLTVRASLKDAGQKVLAVVVGLVVAILLGGFIGLHAWSIAIIVGIGFLVGKVLRLAPGAAAQIPISGLFVLALGTGQVRERVLDTLIGAIVAVLVNLVVIPPNHVNAGRRAVADLSDGVVDALGAMADGLAAPWRAEHAARWLRTAREQASVAATAESDVDQAEQSLALHPGRASWTGALARTQQALDTLLIVEVQVRVVARTLRDTAQKVRSSDGEQPPYPMTADVLTTTAGAVAAFSAALLAEDDPSSGDGEPLALAHRAVARARARLAEIDADLADMLAASLSRGIHLGTLVVETGRILDELEAGLQGSAPAGPPGDSRADSPDGSPDDGDGEPAERR</sequence>
<comment type="similarity">
    <text evidence="6">Belongs to the YccS/YhfK family.</text>
</comment>
<keyword evidence="11" id="KW-1185">Reference proteome</keyword>
<comment type="caution">
    <text evidence="10">The sequence shown here is derived from an EMBL/GenBank/DDBJ whole genome shotgun (WGS) entry which is preliminary data.</text>
</comment>
<accession>A0A938YCZ7</accession>
<feature type="transmembrane region" description="Helical" evidence="8">
    <location>
        <begin position="154"/>
        <end position="172"/>
    </location>
</feature>
<evidence type="ECO:0000256" key="1">
    <source>
        <dbReference type="ARBA" id="ARBA00004651"/>
    </source>
</evidence>
<keyword evidence="4 8" id="KW-1133">Transmembrane helix</keyword>
<reference evidence="10" key="1">
    <citation type="submission" date="2021-01" db="EMBL/GenBank/DDBJ databases">
        <title>KCTC 19127 draft genome.</title>
        <authorList>
            <person name="An D."/>
        </authorList>
    </citation>
    <scope>NUCLEOTIDE SEQUENCE</scope>
    <source>
        <strain evidence="10">KCTC 19127</strain>
    </source>
</reference>
<feature type="compositionally biased region" description="Acidic residues" evidence="7">
    <location>
        <begin position="401"/>
        <end position="413"/>
    </location>
</feature>
<evidence type="ECO:0000256" key="2">
    <source>
        <dbReference type="ARBA" id="ARBA00022475"/>
    </source>
</evidence>
<feature type="domain" description="Integral membrane bound transporter" evidence="9">
    <location>
        <begin position="47"/>
        <end position="167"/>
    </location>
</feature>
<evidence type="ECO:0000256" key="4">
    <source>
        <dbReference type="ARBA" id="ARBA00022989"/>
    </source>
</evidence>
<evidence type="ECO:0000256" key="8">
    <source>
        <dbReference type="SAM" id="Phobius"/>
    </source>
</evidence>
<keyword evidence="5 8" id="KW-0472">Membrane</keyword>
<feature type="transmembrane region" description="Helical" evidence="8">
    <location>
        <begin position="87"/>
        <end position="120"/>
    </location>
</feature>
<feature type="region of interest" description="Disordered" evidence="7">
    <location>
        <begin position="378"/>
        <end position="413"/>
    </location>
</feature>
<dbReference type="Pfam" id="PF13515">
    <property type="entry name" value="FUSC_2"/>
    <property type="match status" value="1"/>
</dbReference>
<dbReference type="InterPro" id="IPR049453">
    <property type="entry name" value="Memb_transporter_dom"/>
</dbReference>
<evidence type="ECO:0000256" key="6">
    <source>
        <dbReference type="ARBA" id="ARBA00043993"/>
    </source>
</evidence>
<evidence type="ECO:0000256" key="7">
    <source>
        <dbReference type="SAM" id="MobiDB-lite"/>
    </source>
</evidence>
<evidence type="ECO:0000256" key="3">
    <source>
        <dbReference type="ARBA" id="ARBA00022692"/>
    </source>
</evidence>
<dbReference type="RefSeq" id="WP_205255537.1">
    <property type="nucleotide sequence ID" value="NZ_BAAAPV010000003.1"/>
</dbReference>
<evidence type="ECO:0000313" key="10">
    <source>
        <dbReference type="EMBL" id="MBM9475385.1"/>
    </source>
</evidence>
<dbReference type="PANTHER" id="PTHR30509">
    <property type="entry name" value="P-HYDROXYBENZOIC ACID EFFLUX PUMP SUBUNIT-RELATED"/>
    <property type="match status" value="1"/>
</dbReference>
<dbReference type="PANTHER" id="PTHR30509:SF9">
    <property type="entry name" value="MULTIDRUG RESISTANCE PROTEIN MDTO"/>
    <property type="match status" value="1"/>
</dbReference>
<protein>
    <submittedName>
        <fullName evidence="10">FUSC family protein</fullName>
    </submittedName>
</protein>